<keyword evidence="3" id="KW-1185">Reference proteome</keyword>
<dbReference type="InterPro" id="IPR011335">
    <property type="entry name" value="Restrct_endonuc-II-like"/>
</dbReference>
<accession>A0ABU8LKD6</accession>
<dbReference type="Gene3D" id="3.40.960.10">
    <property type="entry name" value="VSR Endonuclease"/>
    <property type="match status" value="1"/>
</dbReference>
<dbReference type="EMBL" id="JBBDGN010000007">
    <property type="protein sequence ID" value="MEJ1091791.1"/>
    <property type="molecule type" value="Genomic_DNA"/>
</dbReference>
<name>A0ABU8LKD6_9MICO</name>
<proteinExistence type="predicted"/>
<dbReference type="Pfam" id="PF04480">
    <property type="entry name" value="DUF559"/>
    <property type="match status" value="1"/>
</dbReference>
<dbReference type="InterPro" id="IPR007569">
    <property type="entry name" value="DUF559"/>
</dbReference>
<gene>
    <name evidence="2" type="ORF">WDU93_08785</name>
</gene>
<dbReference type="RefSeq" id="WP_337319634.1">
    <property type="nucleotide sequence ID" value="NZ_JBBDGN010000007.1"/>
</dbReference>
<comment type="caution">
    <text evidence="2">The sequence shown here is derived from an EMBL/GenBank/DDBJ whole genome shotgun (WGS) entry which is preliminary data.</text>
</comment>
<sequence length="308" mass="34588">MRRHLELPRGLGPYFSVDHAAALGVSDARLRSSDLRSPFHGVRAPASLVSPSELRARCQEYAPRLRDGQFFSHETALALLNVPLPEWPYQPGVHVSAHRPAREPRTRGAVGHRLQLREAAWEVTEDGLPVEHPVRAWRQAGQTWSHEDLVAAAEHMIHPRTGLAEFADLVAEVRTMGDLRGGVLRSALNSVRGGVESPRETRLRLILVRAGLPEPTPGWTLTDSRDRFVARLDLAYRRWRIAPEYDGRQHAESAAQFERDADRWNAIREEGWTLVRVLNHHLEGNGTRAVAMVRRALIDAGWRPGLPG</sequence>
<evidence type="ECO:0000259" key="1">
    <source>
        <dbReference type="Pfam" id="PF04480"/>
    </source>
</evidence>
<feature type="domain" description="DUF559" evidence="1">
    <location>
        <begin position="233"/>
        <end position="294"/>
    </location>
</feature>
<dbReference type="Proteomes" id="UP001366085">
    <property type="component" value="Unassembled WGS sequence"/>
</dbReference>
<organism evidence="2 3">
    <name type="scientific">Microbacterium istanbulense</name>
    <dbReference type="NCBI Taxonomy" id="3122049"/>
    <lineage>
        <taxon>Bacteria</taxon>
        <taxon>Bacillati</taxon>
        <taxon>Actinomycetota</taxon>
        <taxon>Actinomycetes</taxon>
        <taxon>Micrococcales</taxon>
        <taxon>Microbacteriaceae</taxon>
        <taxon>Microbacterium</taxon>
    </lineage>
</organism>
<dbReference type="SUPFAM" id="SSF52980">
    <property type="entry name" value="Restriction endonuclease-like"/>
    <property type="match status" value="1"/>
</dbReference>
<protein>
    <submittedName>
        <fullName evidence="2">DUF559 domain-containing protein</fullName>
    </submittedName>
</protein>
<reference evidence="2 3" key="1">
    <citation type="submission" date="2024-02" db="EMBL/GenBank/DDBJ databases">
        <authorList>
            <person name="Saticioglu I.B."/>
        </authorList>
    </citation>
    <scope>NUCLEOTIDE SEQUENCE [LARGE SCALE GENOMIC DNA]</scope>
    <source>
        <strain evidence="2 3">Mu-43</strain>
    </source>
</reference>
<evidence type="ECO:0000313" key="2">
    <source>
        <dbReference type="EMBL" id="MEJ1091791.1"/>
    </source>
</evidence>
<evidence type="ECO:0000313" key="3">
    <source>
        <dbReference type="Proteomes" id="UP001366085"/>
    </source>
</evidence>